<sequence length="317" mass="35282">MAPWLPRMHVFEIHDQPWFHPWFRAKVQAALTETWLMSLRPLQPESPASIVARVLADDLGDKVGEFVFVDYCAGGGGPTPWIEKYINNERATTKPLLAGAAAAGSVQFVLTDLHPHIHNWALSAAASPNIHYAPNPVDASASPPNLLTTIEPPLPSPSSPLQPRQKTKSFRTFHLAFHHFPDPLARAILRDTLQTSSGLAIFELQDRTLRSFLSVLLLGLGVLAFAPVFAWRWRSPGTLFWSWVVPVLPFVLVWDGWMSSVRTRTLEEVEELMRSCGADGDGELGAWRVRSGRITHLPPWADLNWIIATKEGEGEVV</sequence>
<feature type="transmembrane region" description="Helical" evidence="2">
    <location>
        <begin position="212"/>
        <end position="233"/>
    </location>
</feature>
<gene>
    <name evidence="3" type="ORF">M406DRAFT_295243</name>
</gene>
<dbReference type="EMBL" id="MU032351">
    <property type="protein sequence ID" value="KAF3761574.1"/>
    <property type="molecule type" value="Genomic_DNA"/>
</dbReference>
<dbReference type="AlphaFoldDB" id="A0A9P4XUL3"/>
<reference evidence="3" key="1">
    <citation type="journal article" date="2020" name="Phytopathology">
        <title>Genome sequence of the chestnut blight fungus Cryphonectria parasitica EP155: A fundamental resource for an archetypical invasive plant pathogen.</title>
        <authorList>
            <person name="Crouch J.A."/>
            <person name="Dawe A."/>
            <person name="Aerts A."/>
            <person name="Barry K."/>
            <person name="Churchill A.C.L."/>
            <person name="Grimwood J."/>
            <person name="Hillman B."/>
            <person name="Milgroom M.G."/>
            <person name="Pangilinan J."/>
            <person name="Smith M."/>
            <person name="Salamov A."/>
            <person name="Schmutz J."/>
            <person name="Yadav J."/>
            <person name="Grigoriev I.V."/>
            <person name="Nuss D."/>
        </authorList>
    </citation>
    <scope>NUCLEOTIDE SEQUENCE</scope>
    <source>
        <strain evidence="3">EP155</strain>
    </source>
</reference>
<evidence type="ECO:0000256" key="2">
    <source>
        <dbReference type="SAM" id="Phobius"/>
    </source>
</evidence>
<protein>
    <submittedName>
        <fullName evidence="3">Uncharacterized protein</fullName>
    </submittedName>
</protein>
<feature type="transmembrane region" description="Helical" evidence="2">
    <location>
        <begin position="239"/>
        <end position="257"/>
    </location>
</feature>
<comment type="caution">
    <text evidence="3">The sequence shown here is derived from an EMBL/GenBank/DDBJ whole genome shotgun (WGS) entry which is preliminary data.</text>
</comment>
<feature type="region of interest" description="Disordered" evidence="1">
    <location>
        <begin position="144"/>
        <end position="164"/>
    </location>
</feature>
<name>A0A9P4XUL3_CRYP1</name>
<keyword evidence="2" id="KW-0812">Transmembrane</keyword>
<dbReference type="RefSeq" id="XP_040772553.1">
    <property type="nucleotide sequence ID" value="XM_040919179.1"/>
</dbReference>
<proteinExistence type="predicted"/>
<dbReference type="GeneID" id="63836308"/>
<keyword evidence="4" id="KW-1185">Reference proteome</keyword>
<evidence type="ECO:0000313" key="3">
    <source>
        <dbReference type="EMBL" id="KAF3761574.1"/>
    </source>
</evidence>
<dbReference type="Proteomes" id="UP000803844">
    <property type="component" value="Unassembled WGS sequence"/>
</dbReference>
<evidence type="ECO:0000256" key="1">
    <source>
        <dbReference type="SAM" id="MobiDB-lite"/>
    </source>
</evidence>
<dbReference type="OrthoDB" id="2101715at2759"/>
<evidence type="ECO:0000313" key="4">
    <source>
        <dbReference type="Proteomes" id="UP000803844"/>
    </source>
</evidence>
<organism evidence="3 4">
    <name type="scientific">Cryphonectria parasitica (strain ATCC 38755 / EP155)</name>
    <dbReference type="NCBI Taxonomy" id="660469"/>
    <lineage>
        <taxon>Eukaryota</taxon>
        <taxon>Fungi</taxon>
        <taxon>Dikarya</taxon>
        <taxon>Ascomycota</taxon>
        <taxon>Pezizomycotina</taxon>
        <taxon>Sordariomycetes</taxon>
        <taxon>Sordariomycetidae</taxon>
        <taxon>Diaporthales</taxon>
        <taxon>Cryphonectriaceae</taxon>
        <taxon>Cryphonectria-Endothia species complex</taxon>
        <taxon>Cryphonectria</taxon>
    </lineage>
</organism>
<keyword evidence="2" id="KW-0472">Membrane</keyword>
<accession>A0A9P4XUL3</accession>
<keyword evidence="2" id="KW-1133">Transmembrane helix</keyword>